<dbReference type="EMBL" id="JPGG01000016">
    <property type="protein sequence ID" value="KGC12702.1"/>
    <property type="molecule type" value="Genomic_DNA"/>
</dbReference>
<dbReference type="InterPro" id="IPR041290">
    <property type="entry name" value="Tli4_C"/>
</dbReference>
<protein>
    <recommendedName>
        <fullName evidence="1">Tle cognate immunity protein 4 C-terminal domain-containing protein</fullName>
    </recommendedName>
</protein>
<dbReference type="Proteomes" id="UP000029590">
    <property type="component" value="Unassembled WGS sequence"/>
</dbReference>
<organism evidence="2 3">
    <name type="scientific">Burkholderia gladioli</name>
    <name type="common">Pseudomonas marginata</name>
    <name type="synonym">Phytomonas marginata</name>
    <dbReference type="NCBI Taxonomy" id="28095"/>
    <lineage>
        <taxon>Bacteria</taxon>
        <taxon>Pseudomonadati</taxon>
        <taxon>Pseudomonadota</taxon>
        <taxon>Betaproteobacteria</taxon>
        <taxon>Burkholderiales</taxon>
        <taxon>Burkholderiaceae</taxon>
        <taxon>Burkholderia</taxon>
    </lineage>
</organism>
<accession>A0AAW3EVY0</accession>
<comment type="caution">
    <text evidence="2">The sequence shown here is derived from an EMBL/GenBank/DDBJ whole genome shotgun (WGS) entry which is preliminary data.</text>
</comment>
<evidence type="ECO:0000259" key="1">
    <source>
        <dbReference type="Pfam" id="PF18426"/>
    </source>
</evidence>
<dbReference type="Pfam" id="PF18426">
    <property type="entry name" value="Tli4_C"/>
    <property type="match status" value="1"/>
</dbReference>
<dbReference type="RefSeq" id="WP_126241678.1">
    <property type="nucleotide sequence ID" value="NZ_CADEPT010000006.1"/>
</dbReference>
<proteinExistence type="predicted"/>
<reference evidence="2 3" key="1">
    <citation type="submission" date="2014-04" db="EMBL/GenBank/DDBJ databases">
        <authorList>
            <person name="Bishop-Lilly K.A."/>
            <person name="Broomall S.M."/>
            <person name="Chain P.S."/>
            <person name="Chertkov O."/>
            <person name="Coyne S.R."/>
            <person name="Daligault H.E."/>
            <person name="Davenport K.W."/>
            <person name="Erkkila T."/>
            <person name="Frey K.G."/>
            <person name="Gibbons H.S."/>
            <person name="Gu W."/>
            <person name="Jaissle J."/>
            <person name="Johnson S.L."/>
            <person name="Koroleva G.I."/>
            <person name="Ladner J.T."/>
            <person name="Lo C.-C."/>
            <person name="Minogue T.D."/>
            <person name="Munk C."/>
            <person name="Palacios G.F."/>
            <person name="Redden C.L."/>
            <person name="Rosenzweig C.N."/>
            <person name="Scholz M.B."/>
            <person name="Teshima H."/>
            <person name="Xu Y."/>
        </authorList>
    </citation>
    <scope>NUCLEOTIDE SEQUENCE [LARGE SCALE GENOMIC DNA]</scope>
    <source>
        <strain evidence="3">gladioli</strain>
    </source>
</reference>
<dbReference type="KEGG" id="bgo:BM43_6371"/>
<gene>
    <name evidence="2" type="ORF">DM48_1398</name>
</gene>
<dbReference type="AlphaFoldDB" id="A0AAW3EVY0"/>
<evidence type="ECO:0000313" key="3">
    <source>
        <dbReference type="Proteomes" id="UP000029590"/>
    </source>
</evidence>
<name>A0AAW3EVY0_BURGA</name>
<sequence length="289" mass="31540">MSHLPQPAAESMHTVCVGRYTIDLPKSATDLQIGQKINGIQIDVQYPANAELQQHKVAEDAQADTDKAPSKLTSLPANAPETSIFQISDDTQNLHTVRGYILKKDILYSFNVQVLSDSVAGAKIAISKLMQAILPRENFDIPKGAGICIERGFIPGDRESGESVSMVVNLPEVDSRFGVNFDTGSRGTKENIISRMSNLPLPLANFVSSSSTILRSESREIAGRKGDEYDLIDKSSKAASFEWAAMPEEDGAHEPGIDATLFSNEAVQDEKIDSLLGTWDVILHSLKRR</sequence>
<feature type="domain" description="Tle cognate immunity protein 4 C-terminal" evidence="1">
    <location>
        <begin position="140"/>
        <end position="289"/>
    </location>
</feature>
<evidence type="ECO:0000313" key="2">
    <source>
        <dbReference type="EMBL" id="KGC12702.1"/>
    </source>
</evidence>